<accession>X1JTI3</accession>
<organism evidence="1">
    <name type="scientific">marine sediment metagenome</name>
    <dbReference type="NCBI Taxonomy" id="412755"/>
    <lineage>
        <taxon>unclassified sequences</taxon>
        <taxon>metagenomes</taxon>
        <taxon>ecological metagenomes</taxon>
    </lineage>
</organism>
<proteinExistence type="predicted"/>
<comment type="caution">
    <text evidence="1">The sequence shown here is derived from an EMBL/GenBank/DDBJ whole genome shotgun (WGS) entry which is preliminary data.</text>
</comment>
<reference evidence="1" key="1">
    <citation type="journal article" date="2014" name="Front. Microbiol.">
        <title>High frequency of phylogenetically diverse reductive dehalogenase-homologous genes in deep subseafloor sedimentary metagenomes.</title>
        <authorList>
            <person name="Kawai M."/>
            <person name="Futagami T."/>
            <person name="Toyoda A."/>
            <person name="Takaki Y."/>
            <person name="Nishi S."/>
            <person name="Hori S."/>
            <person name="Arai W."/>
            <person name="Tsubouchi T."/>
            <person name="Morono Y."/>
            <person name="Uchiyama I."/>
            <person name="Ito T."/>
            <person name="Fujiyama A."/>
            <person name="Inagaki F."/>
            <person name="Takami H."/>
        </authorList>
    </citation>
    <scope>NUCLEOTIDE SEQUENCE</scope>
    <source>
        <strain evidence="1">Expedition CK06-06</strain>
    </source>
</reference>
<protein>
    <submittedName>
        <fullName evidence="1">Uncharacterized protein</fullName>
    </submittedName>
</protein>
<evidence type="ECO:0000313" key="1">
    <source>
        <dbReference type="EMBL" id="GAH81574.1"/>
    </source>
</evidence>
<dbReference type="EMBL" id="BARU01038160">
    <property type="protein sequence ID" value="GAH81574.1"/>
    <property type="molecule type" value="Genomic_DNA"/>
</dbReference>
<dbReference type="AlphaFoldDB" id="X1JTI3"/>
<gene>
    <name evidence="1" type="ORF">S03H2_59349</name>
</gene>
<sequence>MPTGTESKIATWSISTGGNDAFLNNGYPAFLVIENSLPDFWDANKYFHAFEDASDRLANDSGSPSGVIYDFAFATNVTRTVVALIAQEAKLVPAPAQR</sequence>
<name>X1JTI3_9ZZZZ</name>